<feature type="region of interest" description="Disordered" evidence="1">
    <location>
        <begin position="1"/>
        <end position="38"/>
    </location>
</feature>
<name>A0A392U5A2_9FABA</name>
<evidence type="ECO:0000313" key="2">
    <source>
        <dbReference type="EMBL" id="MCI68651.1"/>
    </source>
</evidence>
<accession>A0A392U5A2</accession>
<keyword evidence="3" id="KW-1185">Reference proteome</keyword>
<dbReference type="Proteomes" id="UP000265520">
    <property type="component" value="Unassembled WGS sequence"/>
</dbReference>
<evidence type="ECO:0000256" key="1">
    <source>
        <dbReference type="SAM" id="MobiDB-lite"/>
    </source>
</evidence>
<comment type="caution">
    <text evidence="2">The sequence shown here is derived from an EMBL/GenBank/DDBJ whole genome shotgun (WGS) entry which is preliminary data.</text>
</comment>
<sequence length="58" mass="6663">MNLRDAPTSESSWTITPTDWRAAPSSPARRVNGREIFNPPQHWRATRHYSLRGAQMAE</sequence>
<dbReference type="EMBL" id="LXQA010740323">
    <property type="protein sequence ID" value="MCI68651.1"/>
    <property type="molecule type" value="Genomic_DNA"/>
</dbReference>
<feature type="non-terminal residue" evidence="2">
    <location>
        <position position="58"/>
    </location>
</feature>
<reference evidence="2 3" key="1">
    <citation type="journal article" date="2018" name="Front. Plant Sci.">
        <title>Red Clover (Trifolium pratense) and Zigzag Clover (T. medium) - A Picture of Genomic Similarities and Differences.</title>
        <authorList>
            <person name="Dluhosova J."/>
            <person name="Istvanek J."/>
            <person name="Nedelnik J."/>
            <person name="Repkova J."/>
        </authorList>
    </citation>
    <scope>NUCLEOTIDE SEQUENCE [LARGE SCALE GENOMIC DNA]</scope>
    <source>
        <strain evidence="3">cv. 10/8</strain>
        <tissue evidence="2">Leaf</tissue>
    </source>
</reference>
<dbReference type="AlphaFoldDB" id="A0A392U5A2"/>
<proteinExistence type="predicted"/>
<feature type="compositionally biased region" description="Polar residues" evidence="1">
    <location>
        <begin position="8"/>
        <end position="17"/>
    </location>
</feature>
<protein>
    <submittedName>
        <fullName evidence="2">Uncharacterized protein</fullName>
    </submittedName>
</protein>
<organism evidence="2 3">
    <name type="scientific">Trifolium medium</name>
    <dbReference type="NCBI Taxonomy" id="97028"/>
    <lineage>
        <taxon>Eukaryota</taxon>
        <taxon>Viridiplantae</taxon>
        <taxon>Streptophyta</taxon>
        <taxon>Embryophyta</taxon>
        <taxon>Tracheophyta</taxon>
        <taxon>Spermatophyta</taxon>
        <taxon>Magnoliopsida</taxon>
        <taxon>eudicotyledons</taxon>
        <taxon>Gunneridae</taxon>
        <taxon>Pentapetalae</taxon>
        <taxon>rosids</taxon>
        <taxon>fabids</taxon>
        <taxon>Fabales</taxon>
        <taxon>Fabaceae</taxon>
        <taxon>Papilionoideae</taxon>
        <taxon>50 kb inversion clade</taxon>
        <taxon>NPAAA clade</taxon>
        <taxon>Hologalegina</taxon>
        <taxon>IRL clade</taxon>
        <taxon>Trifolieae</taxon>
        <taxon>Trifolium</taxon>
    </lineage>
</organism>
<evidence type="ECO:0000313" key="3">
    <source>
        <dbReference type="Proteomes" id="UP000265520"/>
    </source>
</evidence>